<feature type="compositionally biased region" description="Basic and acidic residues" evidence="4">
    <location>
        <begin position="600"/>
        <end position="611"/>
    </location>
</feature>
<dbReference type="Pfam" id="PF00672">
    <property type="entry name" value="HAMP"/>
    <property type="match status" value="1"/>
</dbReference>
<keyword evidence="5" id="KW-0812">Transmembrane</keyword>
<feature type="domain" description="Methyl-accepting transducer" evidence="6">
    <location>
        <begin position="336"/>
        <end position="558"/>
    </location>
</feature>
<dbReference type="GO" id="GO:0007165">
    <property type="term" value="P:signal transduction"/>
    <property type="evidence" value="ECO:0007669"/>
    <property type="project" value="UniProtKB-KW"/>
</dbReference>
<dbReference type="STRING" id="156994.SAMN04488028_105232"/>
<keyword evidence="9" id="KW-1185">Reference proteome</keyword>
<dbReference type="GO" id="GO:0004888">
    <property type="term" value="F:transmembrane signaling receptor activity"/>
    <property type="evidence" value="ECO:0007669"/>
    <property type="project" value="TreeGrafter"/>
</dbReference>
<organism evidence="8 9">
    <name type="scientific">Reichenbachiella agariperforans</name>
    <dbReference type="NCBI Taxonomy" id="156994"/>
    <lineage>
        <taxon>Bacteria</taxon>
        <taxon>Pseudomonadati</taxon>
        <taxon>Bacteroidota</taxon>
        <taxon>Cytophagia</taxon>
        <taxon>Cytophagales</taxon>
        <taxon>Reichenbachiellaceae</taxon>
        <taxon>Reichenbachiella</taxon>
    </lineage>
</organism>
<feature type="domain" description="HAMP" evidence="7">
    <location>
        <begin position="286"/>
        <end position="338"/>
    </location>
</feature>
<evidence type="ECO:0000256" key="4">
    <source>
        <dbReference type="SAM" id="MobiDB-lite"/>
    </source>
</evidence>
<dbReference type="AlphaFoldDB" id="A0A1M6T0J4"/>
<dbReference type="InterPro" id="IPR051310">
    <property type="entry name" value="MCP_chemotaxis"/>
</dbReference>
<keyword evidence="5" id="KW-1133">Transmembrane helix</keyword>
<dbReference type="SMART" id="SM00283">
    <property type="entry name" value="MA"/>
    <property type="match status" value="1"/>
</dbReference>
<feature type="compositionally biased region" description="Low complexity" evidence="4">
    <location>
        <begin position="617"/>
        <end position="631"/>
    </location>
</feature>
<name>A0A1M6T0J4_REIAG</name>
<evidence type="ECO:0000259" key="6">
    <source>
        <dbReference type="PROSITE" id="PS50111"/>
    </source>
</evidence>
<protein>
    <submittedName>
        <fullName evidence="8">HAMP domain-containing protein</fullName>
    </submittedName>
</protein>
<dbReference type="InterPro" id="IPR004089">
    <property type="entry name" value="MCPsignal_dom"/>
</dbReference>
<evidence type="ECO:0000259" key="7">
    <source>
        <dbReference type="PROSITE" id="PS50885"/>
    </source>
</evidence>
<evidence type="ECO:0000256" key="1">
    <source>
        <dbReference type="ARBA" id="ARBA00022500"/>
    </source>
</evidence>
<evidence type="ECO:0000256" key="2">
    <source>
        <dbReference type="ARBA" id="ARBA00029447"/>
    </source>
</evidence>
<dbReference type="Pfam" id="PF00015">
    <property type="entry name" value="MCPsignal"/>
    <property type="match status" value="1"/>
</dbReference>
<reference evidence="9" key="1">
    <citation type="submission" date="2016-11" db="EMBL/GenBank/DDBJ databases">
        <authorList>
            <person name="Varghese N."/>
            <person name="Submissions S."/>
        </authorList>
    </citation>
    <scope>NUCLEOTIDE SEQUENCE [LARGE SCALE GENOMIC DNA]</scope>
    <source>
        <strain evidence="9">DSM 26134</strain>
    </source>
</reference>
<evidence type="ECO:0000313" key="8">
    <source>
        <dbReference type="EMBL" id="SHK50429.1"/>
    </source>
</evidence>
<evidence type="ECO:0000256" key="5">
    <source>
        <dbReference type="SAM" id="Phobius"/>
    </source>
</evidence>
<dbReference type="GO" id="GO:0006935">
    <property type="term" value="P:chemotaxis"/>
    <property type="evidence" value="ECO:0007669"/>
    <property type="project" value="UniProtKB-KW"/>
</dbReference>
<dbReference type="RefSeq" id="WP_073123432.1">
    <property type="nucleotide sequence ID" value="NZ_FRAA01000005.1"/>
</dbReference>
<feature type="transmembrane region" description="Helical" evidence="5">
    <location>
        <begin position="9"/>
        <end position="28"/>
    </location>
</feature>
<dbReference type="CDD" id="cd06225">
    <property type="entry name" value="HAMP"/>
    <property type="match status" value="1"/>
</dbReference>
<dbReference type="Proteomes" id="UP000184474">
    <property type="component" value="Unassembled WGS sequence"/>
</dbReference>
<keyword evidence="3" id="KW-0807">Transducer</keyword>
<evidence type="ECO:0000256" key="3">
    <source>
        <dbReference type="PROSITE-ProRule" id="PRU00284"/>
    </source>
</evidence>
<dbReference type="SMART" id="SM00304">
    <property type="entry name" value="HAMP"/>
    <property type="match status" value="2"/>
</dbReference>
<comment type="similarity">
    <text evidence="2">Belongs to the methyl-accepting chemotaxis (MCP) protein family.</text>
</comment>
<dbReference type="PROSITE" id="PS50111">
    <property type="entry name" value="CHEMOTAXIS_TRANSDUC_2"/>
    <property type="match status" value="1"/>
</dbReference>
<accession>A0A1M6T0J4</accession>
<dbReference type="PANTHER" id="PTHR43531:SF11">
    <property type="entry name" value="METHYL-ACCEPTING CHEMOTAXIS PROTEIN 3"/>
    <property type="match status" value="1"/>
</dbReference>
<sequence length="660" mass="71967">MRLTIKKKLTLTASVILILILTLGWMFVRTFHSNEALTQVDQKTHLIAQNALKIAGAKNDFVYHELLSDAYLSSGSSAAMKEIKADHEEVERAIHALKSNEWVKAQGMEPELTALEQLFITYENEFVTLSTAMRQRGKHQAGRVGELKRALTELPQVENVSALRVYLDLHDLAFLYDGVHLDMDYAIGRLDASLMAGDLDSTQVHETRTLLTNLDQVEREIGYDNSQGIKEDIQVVAAQTLQAVEQLNTGISELVATQRADSERGVIIGMILVTLVLIVVMWVVFYQVSRSVSHALHTVTTFANGDLEAKIKKVSDDELGDLVEKFESMTTNFRNLIGTLKAVGKSMVKACEEMNVTTHRIAEGGTEQASSAEEISASIEEMAANINQNTKNARETEAIAQSGAENLKNSNDAVKKTVLSMKIITDKISIIGEISRQTNLLALNAAVEAARAGEHGKGFAVVAAEIRRLAERSQLAANEINQVSASSVSTAMESGEMLEVVVPEIENTARLVREIASSTVEQNNGAEQINNAVHVLNEVAQKNANGLGDLAHNAENLIKLSGQIHEVLSFFKTAERQVDDVSQLKSVTGNRTMASVSTKKKTEVPKVDAKKKTTVQKTETPKTAPKPTARPVSAPKKVVSGVNIDLGTPSSISDSDFESF</sequence>
<keyword evidence="5" id="KW-0472">Membrane</keyword>
<gene>
    <name evidence="8" type="ORF">SAMN04488028_105232</name>
</gene>
<dbReference type="GO" id="GO:0005886">
    <property type="term" value="C:plasma membrane"/>
    <property type="evidence" value="ECO:0007669"/>
    <property type="project" value="TreeGrafter"/>
</dbReference>
<dbReference type="InterPro" id="IPR003660">
    <property type="entry name" value="HAMP_dom"/>
</dbReference>
<feature type="region of interest" description="Disordered" evidence="4">
    <location>
        <begin position="589"/>
        <end position="660"/>
    </location>
</feature>
<evidence type="ECO:0000313" key="9">
    <source>
        <dbReference type="Proteomes" id="UP000184474"/>
    </source>
</evidence>
<dbReference type="Gene3D" id="1.10.287.950">
    <property type="entry name" value="Methyl-accepting chemotaxis protein"/>
    <property type="match status" value="1"/>
</dbReference>
<feature type="transmembrane region" description="Helical" evidence="5">
    <location>
        <begin position="266"/>
        <end position="286"/>
    </location>
</feature>
<dbReference type="PROSITE" id="PS50885">
    <property type="entry name" value="HAMP"/>
    <property type="match status" value="1"/>
</dbReference>
<dbReference type="PANTHER" id="PTHR43531">
    <property type="entry name" value="PROTEIN ICFG"/>
    <property type="match status" value="1"/>
</dbReference>
<dbReference type="EMBL" id="FRAA01000005">
    <property type="protein sequence ID" value="SHK50429.1"/>
    <property type="molecule type" value="Genomic_DNA"/>
</dbReference>
<dbReference type="SUPFAM" id="SSF58104">
    <property type="entry name" value="Methyl-accepting chemotaxis protein (MCP) signaling domain"/>
    <property type="match status" value="1"/>
</dbReference>
<keyword evidence="1" id="KW-0145">Chemotaxis</keyword>
<proteinExistence type="inferred from homology"/>